<dbReference type="Pfam" id="PF13365">
    <property type="entry name" value="Trypsin_2"/>
    <property type="match status" value="1"/>
</dbReference>
<sequence>MPATIKEAVFSKLMVMRNDIELENLIEDYLNGKLTPAEAQAFEQLRANDQAIDHRVVAHKVFLDSITAYAQQSSLQEQLDHIHETIDVDTLSRKLGPHPSYIVNLWKQNKSALAIAASFILLTCVSIYSVLHNTRQIGSYEMLSRKLGKIENKQDSQNKLIRNIVSNSQSGKPVLSPAKYGGTGFALTTNGYLVTNNHVIDKADSIYVQDSKGASYKVKVVAQFPERDLAILKISDNSFSRLSSLPYKLKRNSAGMGEHVYTLGYPKDDAVLGEGYLSSKTGYGGDTLAYQVDIRVNPGNSGGPLLDNQGNVIGVISARENEMDGATYAIKSKYIMDALGTISQDSLGKIVKTKKRNVLQGLTRTRQIEKIQDYVFMIKVYN</sequence>
<dbReference type="GO" id="GO:0004252">
    <property type="term" value="F:serine-type endopeptidase activity"/>
    <property type="evidence" value="ECO:0007669"/>
    <property type="project" value="InterPro"/>
</dbReference>
<dbReference type="Gene3D" id="2.40.10.10">
    <property type="entry name" value="Trypsin-like serine proteases"/>
    <property type="match status" value="2"/>
</dbReference>
<evidence type="ECO:0000313" key="4">
    <source>
        <dbReference type="EMBL" id="TDO22589.1"/>
    </source>
</evidence>
<dbReference type="InterPro" id="IPR009003">
    <property type="entry name" value="Peptidase_S1_PA"/>
</dbReference>
<dbReference type="AlphaFoldDB" id="A0A4R6IKJ0"/>
<name>A0A4R6IKJ0_9SPHI</name>
<keyword evidence="2" id="KW-0645">Protease</keyword>
<dbReference type="PANTHER" id="PTHR43343">
    <property type="entry name" value="PEPTIDASE S12"/>
    <property type="match status" value="1"/>
</dbReference>
<reference evidence="4 5" key="1">
    <citation type="submission" date="2019-03" db="EMBL/GenBank/DDBJ databases">
        <title>Genomic Encyclopedia of Archaeal and Bacterial Type Strains, Phase II (KMG-II): from individual species to whole genera.</title>
        <authorList>
            <person name="Goeker M."/>
        </authorList>
    </citation>
    <scope>NUCLEOTIDE SEQUENCE [LARGE SCALE GENOMIC DNA]</scope>
    <source>
        <strain evidence="4 5">DSM 19034</strain>
    </source>
</reference>
<evidence type="ECO:0000256" key="3">
    <source>
        <dbReference type="ARBA" id="ARBA00022801"/>
    </source>
</evidence>
<evidence type="ECO:0000256" key="2">
    <source>
        <dbReference type="ARBA" id="ARBA00022670"/>
    </source>
</evidence>
<dbReference type="SUPFAM" id="SSF50494">
    <property type="entry name" value="Trypsin-like serine proteases"/>
    <property type="match status" value="1"/>
</dbReference>
<dbReference type="PANTHER" id="PTHR43343:SF3">
    <property type="entry name" value="PROTEASE DO-LIKE 8, CHLOROPLASTIC"/>
    <property type="match status" value="1"/>
</dbReference>
<keyword evidence="5" id="KW-1185">Reference proteome</keyword>
<dbReference type="InterPro" id="IPR043504">
    <property type="entry name" value="Peptidase_S1_PA_chymotrypsin"/>
</dbReference>
<dbReference type="GO" id="GO:0006508">
    <property type="term" value="P:proteolysis"/>
    <property type="evidence" value="ECO:0007669"/>
    <property type="project" value="UniProtKB-KW"/>
</dbReference>
<proteinExistence type="inferred from homology"/>
<comment type="caution">
    <text evidence="4">The sequence shown here is derived from an EMBL/GenBank/DDBJ whole genome shotgun (WGS) entry which is preliminary data.</text>
</comment>
<comment type="similarity">
    <text evidence="1">Belongs to the peptidase S1C family.</text>
</comment>
<dbReference type="InterPro" id="IPR051201">
    <property type="entry name" value="Chloro_Bact_Ser_Proteases"/>
</dbReference>
<accession>A0A4R6IKJ0</accession>
<organism evidence="4 5">
    <name type="scientific">Pedobacter duraquae</name>
    <dbReference type="NCBI Taxonomy" id="425511"/>
    <lineage>
        <taxon>Bacteria</taxon>
        <taxon>Pseudomonadati</taxon>
        <taxon>Bacteroidota</taxon>
        <taxon>Sphingobacteriia</taxon>
        <taxon>Sphingobacteriales</taxon>
        <taxon>Sphingobacteriaceae</taxon>
        <taxon>Pedobacter</taxon>
    </lineage>
</organism>
<evidence type="ECO:0000256" key="1">
    <source>
        <dbReference type="ARBA" id="ARBA00010541"/>
    </source>
</evidence>
<gene>
    <name evidence="4" type="ORF">CLV32_1565</name>
</gene>
<dbReference type="Proteomes" id="UP000295499">
    <property type="component" value="Unassembled WGS sequence"/>
</dbReference>
<dbReference type="PRINTS" id="PR00834">
    <property type="entry name" value="PROTEASES2C"/>
</dbReference>
<dbReference type="EMBL" id="SNWM01000002">
    <property type="protein sequence ID" value="TDO22589.1"/>
    <property type="molecule type" value="Genomic_DNA"/>
</dbReference>
<protein>
    <submittedName>
        <fullName evidence="4">Trypsin-like peptidase</fullName>
    </submittedName>
</protein>
<evidence type="ECO:0000313" key="5">
    <source>
        <dbReference type="Proteomes" id="UP000295499"/>
    </source>
</evidence>
<keyword evidence="3" id="KW-0378">Hydrolase</keyword>
<dbReference type="InterPro" id="IPR001940">
    <property type="entry name" value="Peptidase_S1C"/>
</dbReference>